<evidence type="ECO:0000313" key="4">
    <source>
        <dbReference type="EMBL" id="BAT59647.1"/>
    </source>
</evidence>
<name>A0A0S3PUL0_9BRAD</name>
<gene>
    <name evidence="4" type="ORF">GJW-30_1_02180</name>
</gene>
<sequence length="257" mass="27021">MTDLNGKVAWITGAGSGIGEAAAIALAKEGVSVGLTGRRAEMLQGVADKITKAGGKALVVAGDLMDSSVPEKAAKQVADKFGRLDILVNNAGANVPERRWNQLNPDRVRTVIDSNLTSTFNCAVAAMNIMRPNKSGLLIHTASWAGRFVGLLSGAAYTAAKHGAVAMSYQINMEEFQNGIRSTVLCPGEVATPILDKRPVPVSQEDRAKMIQSEDMASIIVYVAKMPPHVTLSEIVISPAWNRGYASAAGLGPKAPL</sequence>
<dbReference type="PANTHER" id="PTHR43115:SF4">
    <property type="entry name" value="DEHYDROGENASE_REDUCTASE SDR FAMILY MEMBER 11"/>
    <property type="match status" value="1"/>
</dbReference>
<dbReference type="EMBL" id="AP014946">
    <property type="protein sequence ID" value="BAT59647.1"/>
    <property type="molecule type" value="Genomic_DNA"/>
</dbReference>
<dbReference type="PANTHER" id="PTHR43115">
    <property type="entry name" value="DEHYDROGENASE/REDUCTASE SDR FAMILY MEMBER 11"/>
    <property type="match status" value="1"/>
</dbReference>
<keyword evidence="2 4" id="KW-0560">Oxidoreductase</keyword>
<dbReference type="AlphaFoldDB" id="A0A0S3PUL0"/>
<comment type="similarity">
    <text evidence="1 3">Belongs to the short-chain dehydrogenases/reductases (SDR) family.</text>
</comment>
<dbReference type="EC" id="1.-.-.-" evidence="4"/>
<dbReference type="OrthoDB" id="9810734at2"/>
<evidence type="ECO:0000256" key="3">
    <source>
        <dbReference type="RuleBase" id="RU000363"/>
    </source>
</evidence>
<dbReference type="Proteomes" id="UP000236884">
    <property type="component" value="Chromosome"/>
</dbReference>
<dbReference type="PRINTS" id="PR00080">
    <property type="entry name" value="SDRFAMILY"/>
</dbReference>
<dbReference type="KEGG" id="vgo:GJW-30_1_02180"/>
<dbReference type="Pfam" id="PF00106">
    <property type="entry name" value="adh_short"/>
    <property type="match status" value="1"/>
</dbReference>
<accession>A0A0S3PUL0</accession>
<evidence type="ECO:0000256" key="2">
    <source>
        <dbReference type="ARBA" id="ARBA00023002"/>
    </source>
</evidence>
<evidence type="ECO:0000256" key="1">
    <source>
        <dbReference type="ARBA" id="ARBA00006484"/>
    </source>
</evidence>
<organism evidence="4 5">
    <name type="scientific">Variibacter gotjawalensis</name>
    <dbReference type="NCBI Taxonomy" id="1333996"/>
    <lineage>
        <taxon>Bacteria</taxon>
        <taxon>Pseudomonadati</taxon>
        <taxon>Pseudomonadota</taxon>
        <taxon>Alphaproteobacteria</taxon>
        <taxon>Hyphomicrobiales</taxon>
        <taxon>Nitrobacteraceae</taxon>
        <taxon>Variibacter</taxon>
    </lineage>
</organism>
<dbReference type="RefSeq" id="WP_096355198.1">
    <property type="nucleotide sequence ID" value="NZ_AP014946.1"/>
</dbReference>
<evidence type="ECO:0000313" key="5">
    <source>
        <dbReference type="Proteomes" id="UP000236884"/>
    </source>
</evidence>
<dbReference type="InterPro" id="IPR036291">
    <property type="entry name" value="NAD(P)-bd_dom_sf"/>
</dbReference>
<keyword evidence="5" id="KW-1185">Reference proteome</keyword>
<dbReference type="InterPro" id="IPR002347">
    <property type="entry name" value="SDR_fam"/>
</dbReference>
<dbReference type="SUPFAM" id="SSF51735">
    <property type="entry name" value="NAD(P)-binding Rossmann-fold domains"/>
    <property type="match status" value="1"/>
</dbReference>
<proteinExistence type="inferred from homology"/>
<dbReference type="PRINTS" id="PR00081">
    <property type="entry name" value="GDHRDH"/>
</dbReference>
<protein>
    <submittedName>
        <fullName evidence="4">Putative oxidoreductase</fullName>
        <ecNumber evidence="4">1.-.-.-</ecNumber>
    </submittedName>
</protein>
<reference evidence="4 5" key="1">
    <citation type="submission" date="2015-08" db="EMBL/GenBank/DDBJ databases">
        <title>Investigation of the bacterial diversity of lava forest soil.</title>
        <authorList>
            <person name="Lee J.S."/>
        </authorList>
    </citation>
    <scope>NUCLEOTIDE SEQUENCE [LARGE SCALE GENOMIC DNA]</scope>
    <source>
        <strain evidence="4 5">GJW-30</strain>
    </source>
</reference>
<dbReference type="Gene3D" id="3.40.50.720">
    <property type="entry name" value="NAD(P)-binding Rossmann-like Domain"/>
    <property type="match status" value="1"/>
</dbReference>
<dbReference type="GO" id="GO:0016491">
    <property type="term" value="F:oxidoreductase activity"/>
    <property type="evidence" value="ECO:0007669"/>
    <property type="project" value="UniProtKB-KW"/>
</dbReference>